<feature type="transmembrane region" description="Helical" evidence="1">
    <location>
        <begin position="36"/>
        <end position="56"/>
    </location>
</feature>
<organism evidence="2 3">
    <name type="scientific">Aporhodopirellula rubra</name>
    <dbReference type="NCBI Taxonomy" id="980271"/>
    <lineage>
        <taxon>Bacteria</taxon>
        <taxon>Pseudomonadati</taxon>
        <taxon>Planctomycetota</taxon>
        <taxon>Planctomycetia</taxon>
        <taxon>Pirellulales</taxon>
        <taxon>Pirellulaceae</taxon>
        <taxon>Aporhodopirellula</taxon>
    </lineage>
</organism>
<sequence>MPRFYKIAEVISEQVLSMAPYYAMLPEDIAVPHNTIWATVTVGSLFTIAATAIMFAGQHPNQNSGPLAR</sequence>
<reference evidence="2 3" key="1">
    <citation type="submission" date="2020-08" db="EMBL/GenBank/DDBJ databases">
        <title>Genomic Encyclopedia of Type Strains, Phase III (KMG-III): the genomes of soil and plant-associated and newly described type strains.</title>
        <authorList>
            <person name="Whitman W."/>
        </authorList>
    </citation>
    <scope>NUCLEOTIDE SEQUENCE [LARGE SCALE GENOMIC DNA]</scope>
    <source>
        <strain evidence="2 3">CECT 8075</strain>
    </source>
</reference>
<dbReference type="EMBL" id="JACHXU010000075">
    <property type="protein sequence ID" value="MBB3210765.1"/>
    <property type="molecule type" value="Genomic_DNA"/>
</dbReference>
<comment type="caution">
    <text evidence="2">The sequence shown here is derived from an EMBL/GenBank/DDBJ whole genome shotgun (WGS) entry which is preliminary data.</text>
</comment>
<accession>A0A7W5E5Y5</accession>
<keyword evidence="1" id="KW-1133">Transmembrane helix</keyword>
<keyword evidence="1" id="KW-0472">Membrane</keyword>
<keyword evidence="1" id="KW-0812">Transmembrane</keyword>
<gene>
    <name evidence="2" type="ORF">FHS27_006614</name>
</gene>
<evidence type="ECO:0000256" key="1">
    <source>
        <dbReference type="SAM" id="Phobius"/>
    </source>
</evidence>
<evidence type="ECO:0000313" key="3">
    <source>
        <dbReference type="Proteomes" id="UP000536179"/>
    </source>
</evidence>
<dbReference type="AlphaFoldDB" id="A0A7W5E5Y5"/>
<protein>
    <submittedName>
        <fullName evidence="2">Uncharacterized protein</fullName>
    </submittedName>
</protein>
<dbReference type="RefSeq" id="WP_184310289.1">
    <property type="nucleotide sequence ID" value="NZ_JACHXU010000075.1"/>
</dbReference>
<proteinExistence type="predicted"/>
<name>A0A7W5E5Y5_9BACT</name>
<evidence type="ECO:0000313" key="2">
    <source>
        <dbReference type="EMBL" id="MBB3210765.1"/>
    </source>
</evidence>
<keyword evidence="3" id="KW-1185">Reference proteome</keyword>
<dbReference type="Proteomes" id="UP000536179">
    <property type="component" value="Unassembled WGS sequence"/>
</dbReference>